<evidence type="ECO:0000313" key="2">
    <source>
        <dbReference type="EMBL" id="HJH50299.1"/>
    </source>
</evidence>
<evidence type="ECO:0000259" key="1">
    <source>
        <dbReference type="Pfam" id="PF01979"/>
    </source>
</evidence>
<gene>
    <name evidence="2" type="ORF">K8V39_08550</name>
</gene>
<dbReference type="InterPro" id="IPR051781">
    <property type="entry name" value="Metallo-dep_Hydrolase"/>
</dbReference>
<organism evidence="2 3">
    <name type="scientific">Merdimonas faecis</name>
    <dbReference type="NCBI Taxonomy" id="1653435"/>
    <lineage>
        <taxon>Bacteria</taxon>
        <taxon>Bacillati</taxon>
        <taxon>Bacillota</taxon>
        <taxon>Clostridia</taxon>
        <taxon>Lachnospirales</taxon>
        <taxon>Lachnospiraceae</taxon>
        <taxon>Merdimonas</taxon>
    </lineage>
</organism>
<sequence>MIICAKYLMTGDGETVLEGQAVLTGGDGKIKKIAPKEELVQDFPEEEVKDYGEATLLPGLCDMHVHLAYWYSQPDSFNYNEQMITLYALQHAQAAFERGITSVRDMSSYHGVCRSLKLAQEKGFITIPRITHTDTGMCMTGGHACDEVPEVDGPWEVRKEIRKQVRDGAEWVKILTTHRSHIPEFTQEELNAAVDECHRRGIKCGVHAGTNPGIQMCIDAGFDTIEHATFMTVDHAKQMAEKGIAWTPTIMAYTLLYDICKENLEKNAGKPVNDPVMQKEMKDYQYFEPAYKAYRDHFKEFYDTGVTVIAGTDMVMYQSPLLPLPRELQYMVEYGITPVQAIQTATSNPAKVLGVENERGLVKEGLDADLLVVGGDLSKDITCLNDVKLVTLGGKRVFEDGIRYVGTGNMFM</sequence>
<feature type="domain" description="Amidohydrolase-related" evidence="1">
    <location>
        <begin position="55"/>
        <end position="397"/>
    </location>
</feature>
<dbReference type="CDD" id="cd01299">
    <property type="entry name" value="Met_dep_hydrolase_A"/>
    <property type="match status" value="1"/>
</dbReference>
<dbReference type="SUPFAM" id="SSF51556">
    <property type="entry name" value="Metallo-dependent hydrolases"/>
    <property type="match status" value="1"/>
</dbReference>
<dbReference type="InterPro" id="IPR011059">
    <property type="entry name" value="Metal-dep_hydrolase_composite"/>
</dbReference>
<evidence type="ECO:0000313" key="3">
    <source>
        <dbReference type="Proteomes" id="UP000813420"/>
    </source>
</evidence>
<dbReference type="InterPro" id="IPR032466">
    <property type="entry name" value="Metal_Hydrolase"/>
</dbReference>
<dbReference type="Gene3D" id="2.30.40.10">
    <property type="entry name" value="Urease, subunit C, domain 1"/>
    <property type="match status" value="1"/>
</dbReference>
<dbReference type="Proteomes" id="UP000813420">
    <property type="component" value="Unassembled WGS sequence"/>
</dbReference>
<dbReference type="RefSeq" id="WP_277237238.1">
    <property type="nucleotide sequence ID" value="NZ_CALWFG010000012.1"/>
</dbReference>
<reference evidence="2" key="2">
    <citation type="submission" date="2021-09" db="EMBL/GenBank/DDBJ databases">
        <authorList>
            <person name="Gilroy R."/>
        </authorList>
    </citation>
    <scope>NUCLEOTIDE SEQUENCE</scope>
    <source>
        <strain evidence="2">USAMLcec4-12693</strain>
    </source>
</reference>
<comment type="caution">
    <text evidence="2">The sequence shown here is derived from an EMBL/GenBank/DDBJ whole genome shotgun (WGS) entry which is preliminary data.</text>
</comment>
<dbReference type="Pfam" id="PF01979">
    <property type="entry name" value="Amidohydro_1"/>
    <property type="match status" value="1"/>
</dbReference>
<name>A0A9D3AJH4_9FIRM</name>
<dbReference type="PANTHER" id="PTHR43135:SF3">
    <property type="entry name" value="ALPHA-D-RIBOSE 1-METHYLPHOSPHONATE 5-TRIPHOSPHATE DIPHOSPHATASE"/>
    <property type="match status" value="1"/>
</dbReference>
<proteinExistence type="predicted"/>
<dbReference type="AlphaFoldDB" id="A0A9D3AJH4"/>
<reference evidence="2" key="1">
    <citation type="journal article" date="2021" name="PeerJ">
        <title>Extensive microbial diversity within the chicken gut microbiome revealed by metagenomics and culture.</title>
        <authorList>
            <person name="Gilroy R."/>
            <person name="Ravi A."/>
            <person name="Getino M."/>
            <person name="Pursley I."/>
            <person name="Horton D.L."/>
            <person name="Alikhan N.F."/>
            <person name="Baker D."/>
            <person name="Gharbi K."/>
            <person name="Hall N."/>
            <person name="Watson M."/>
            <person name="Adriaenssens E.M."/>
            <person name="Foster-Nyarko E."/>
            <person name="Jarju S."/>
            <person name="Secka A."/>
            <person name="Antonio M."/>
            <person name="Oren A."/>
            <person name="Chaudhuri R.R."/>
            <person name="La Ragione R."/>
            <person name="Hildebrand F."/>
            <person name="Pallen M.J."/>
        </authorList>
    </citation>
    <scope>NUCLEOTIDE SEQUENCE</scope>
    <source>
        <strain evidence="2">USAMLcec4-12693</strain>
    </source>
</reference>
<dbReference type="PANTHER" id="PTHR43135">
    <property type="entry name" value="ALPHA-D-RIBOSE 1-METHYLPHOSPHONATE 5-TRIPHOSPHATE DIPHOSPHATASE"/>
    <property type="match status" value="1"/>
</dbReference>
<dbReference type="GO" id="GO:0016810">
    <property type="term" value="F:hydrolase activity, acting on carbon-nitrogen (but not peptide) bonds"/>
    <property type="evidence" value="ECO:0007669"/>
    <property type="project" value="InterPro"/>
</dbReference>
<dbReference type="SUPFAM" id="SSF51338">
    <property type="entry name" value="Composite domain of metallo-dependent hydrolases"/>
    <property type="match status" value="2"/>
</dbReference>
<accession>A0A9D3AJH4</accession>
<dbReference type="InterPro" id="IPR057744">
    <property type="entry name" value="OTAase-like"/>
</dbReference>
<protein>
    <submittedName>
        <fullName evidence="2">Amidohydrolase family protein</fullName>
    </submittedName>
</protein>
<dbReference type="Gene3D" id="3.20.20.140">
    <property type="entry name" value="Metal-dependent hydrolases"/>
    <property type="match status" value="1"/>
</dbReference>
<dbReference type="EMBL" id="DYXE01000076">
    <property type="protein sequence ID" value="HJH50299.1"/>
    <property type="molecule type" value="Genomic_DNA"/>
</dbReference>
<dbReference type="InterPro" id="IPR006680">
    <property type="entry name" value="Amidohydro-rel"/>
</dbReference>